<evidence type="ECO:0000256" key="1">
    <source>
        <dbReference type="ARBA" id="ARBA00022801"/>
    </source>
</evidence>
<dbReference type="InterPro" id="IPR050266">
    <property type="entry name" value="AB_hydrolase_sf"/>
</dbReference>
<evidence type="ECO:0000313" key="3">
    <source>
        <dbReference type="EMBL" id="MBF6637609.1"/>
    </source>
</evidence>
<dbReference type="Pfam" id="PF00561">
    <property type="entry name" value="Abhydrolase_1"/>
    <property type="match status" value="1"/>
</dbReference>
<proteinExistence type="predicted"/>
<dbReference type="RefSeq" id="WP_194978177.1">
    <property type="nucleotide sequence ID" value="NZ_JADMKS010000005.1"/>
</dbReference>
<dbReference type="InterPro" id="IPR029058">
    <property type="entry name" value="AB_hydrolase_fold"/>
</dbReference>
<dbReference type="Gene3D" id="3.40.50.1820">
    <property type="entry name" value="alpha/beta hydrolase"/>
    <property type="match status" value="1"/>
</dbReference>
<dbReference type="GO" id="GO:0016020">
    <property type="term" value="C:membrane"/>
    <property type="evidence" value="ECO:0007669"/>
    <property type="project" value="TreeGrafter"/>
</dbReference>
<dbReference type="GO" id="GO:0016787">
    <property type="term" value="F:hydrolase activity"/>
    <property type="evidence" value="ECO:0007669"/>
    <property type="project" value="UniProtKB-KW"/>
</dbReference>
<organism evidence="3 4">
    <name type="scientific">Rouxiella silvae</name>
    <dbReference type="NCBI Taxonomy" id="1646373"/>
    <lineage>
        <taxon>Bacteria</taxon>
        <taxon>Pseudomonadati</taxon>
        <taxon>Pseudomonadota</taxon>
        <taxon>Gammaproteobacteria</taxon>
        <taxon>Enterobacterales</taxon>
        <taxon>Yersiniaceae</taxon>
        <taxon>Rouxiella</taxon>
    </lineage>
</organism>
<sequence length="335" mass="37690">MTQTYSTAIRPDVDSLVSDHFTLDSDTPGISLHLRHRRLADLETFNADNTLVMVHGASYSSGSLYDVRYNGMSFIDYLALSGLSVYALDVRGYGHSTRPAEMSLPAEDNLPLCGTEIGIRDLNQVVDWVREKHQLERVQIFGMSWGGSVAGAFTSRYNDKVNKLVVLAPQWLNSGPMRIDNGGKIGAYRLIPVSQGKANWLAAAPAEHRDGLIPEGWFEAWAEQTLAEDPQSQNSTPAVLRAVNGPVQDVRDFWAVGKPFYRPQDVTRPVLLVHGEWDADVPLRIMSDYFTSFTRAPVRRWVEIGESTHMMLMEKNRLQAYRAVSDFYLRQEPEE</sequence>
<reference evidence="3" key="2">
    <citation type="submission" date="2022-09" db="EMBL/GenBank/DDBJ databases">
        <title>Rouxiella aceris sp. nov., isolated from tree sap and emended description of the genus Rhouxiella.</title>
        <authorList>
            <person name="Kim I.S."/>
        </authorList>
    </citation>
    <scope>NUCLEOTIDE SEQUENCE</scope>
    <source>
        <strain evidence="3">SAP-2</strain>
    </source>
</reference>
<reference evidence="3" key="1">
    <citation type="submission" date="2020-11" db="EMBL/GenBank/DDBJ databases">
        <authorList>
            <person name="Lee S.D."/>
        </authorList>
    </citation>
    <scope>NUCLEOTIDE SEQUENCE</scope>
    <source>
        <strain evidence="3">SAP-2</strain>
    </source>
</reference>
<dbReference type="EMBL" id="JADMKS010000005">
    <property type="protein sequence ID" value="MBF6637609.1"/>
    <property type="molecule type" value="Genomic_DNA"/>
</dbReference>
<accession>A0AA40X3G1</accession>
<protein>
    <submittedName>
        <fullName evidence="3">Alpha/beta fold hydrolase</fullName>
    </submittedName>
</protein>
<keyword evidence="1 3" id="KW-0378">Hydrolase</keyword>
<dbReference type="PANTHER" id="PTHR43798">
    <property type="entry name" value="MONOACYLGLYCEROL LIPASE"/>
    <property type="match status" value="1"/>
</dbReference>
<comment type="caution">
    <text evidence="3">The sequence shown here is derived from an EMBL/GenBank/DDBJ whole genome shotgun (WGS) entry which is preliminary data.</text>
</comment>
<dbReference type="InterPro" id="IPR000073">
    <property type="entry name" value="AB_hydrolase_1"/>
</dbReference>
<dbReference type="SUPFAM" id="SSF53474">
    <property type="entry name" value="alpha/beta-Hydrolases"/>
    <property type="match status" value="1"/>
</dbReference>
<dbReference type="Proteomes" id="UP000705283">
    <property type="component" value="Unassembled WGS sequence"/>
</dbReference>
<name>A0AA40X3G1_9GAMM</name>
<evidence type="ECO:0000313" key="4">
    <source>
        <dbReference type="Proteomes" id="UP000705283"/>
    </source>
</evidence>
<dbReference type="AlphaFoldDB" id="A0AA40X3G1"/>
<gene>
    <name evidence="3" type="ORF">ITX54_13170</name>
</gene>
<dbReference type="PANTHER" id="PTHR43798:SF31">
    <property type="entry name" value="AB HYDROLASE SUPERFAMILY PROTEIN YCLE"/>
    <property type="match status" value="1"/>
</dbReference>
<evidence type="ECO:0000259" key="2">
    <source>
        <dbReference type="Pfam" id="PF00561"/>
    </source>
</evidence>
<feature type="domain" description="AB hydrolase-1" evidence="2">
    <location>
        <begin position="50"/>
        <end position="172"/>
    </location>
</feature>